<dbReference type="Proteomes" id="UP001562425">
    <property type="component" value="Unassembled WGS sequence"/>
</dbReference>
<reference evidence="1 2" key="1">
    <citation type="submission" date="2024-05" db="EMBL/GenBank/DDBJ databases">
        <title>Culex pipiens pipiens assembly and annotation.</title>
        <authorList>
            <person name="Alout H."/>
            <person name="Durand T."/>
        </authorList>
    </citation>
    <scope>NUCLEOTIDE SEQUENCE [LARGE SCALE GENOMIC DNA]</scope>
    <source>
        <strain evidence="1">HA-2024</strain>
        <tissue evidence="1">Whole body</tissue>
    </source>
</reference>
<gene>
    <name evidence="1" type="ORF">pipiens_005615</name>
</gene>
<protein>
    <submittedName>
        <fullName evidence="1">Uncharacterized protein</fullName>
    </submittedName>
</protein>
<dbReference type="AlphaFoldDB" id="A0ABD1DV61"/>
<evidence type="ECO:0000313" key="2">
    <source>
        <dbReference type="Proteomes" id="UP001562425"/>
    </source>
</evidence>
<proteinExistence type="predicted"/>
<comment type="caution">
    <text evidence="1">The sequence shown here is derived from an EMBL/GenBank/DDBJ whole genome shotgun (WGS) entry which is preliminary data.</text>
</comment>
<dbReference type="EMBL" id="JBEHCU010001296">
    <property type="protein sequence ID" value="KAL1403629.1"/>
    <property type="molecule type" value="Genomic_DNA"/>
</dbReference>
<evidence type="ECO:0000313" key="1">
    <source>
        <dbReference type="EMBL" id="KAL1403629.1"/>
    </source>
</evidence>
<sequence>MPKNTADWGFTGQTRRPDYWQLLPSLRCSFDCRLWLFCLGPFCLPVCHEQRGEVGRSYNERLACLPGTAANIRSEGP</sequence>
<keyword evidence="2" id="KW-1185">Reference proteome</keyword>
<accession>A0ABD1DV61</accession>
<name>A0ABD1DV61_CULPP</name>
<organism evidence="1 2">
    <name type="scientific">Culex pipiens pipiens</name>
    <name type="common">Northern house mosquito</name>
    <dbReference type="NCBI Taxonomy" id="38569"/>
    <lineage>
        <taxon>Eukaryota</taxon>
        <taxon>Metazoa</taxon>
        <taxon>Ecdysozoa</taxon>
        <taxon>Arthropoda</taxon>
        <taxon>Hexapoda</taxon>
        <taxon>Insecta</taxon>
        <taxon>Pterygota</taxon>
        <taxon>Neoptera</taxon>
        <taxon>Endopterygota</taxon>
        <taxon>Diptera</taxon>
        <taxon>Nematocera</taxon>
        <taxon>Culicoidea</taxon>
        <taxon>Culicidae</taxon>
        <taxon>Culicinae</taxon>
        <taxon>Culicini</taxon>
        <taxon>Culex</taxon>
        <taxon>Culex</taxon>
    </lineage>
</organism>